<proteinExistence type="predicted"/>
<dbReference type="Gene3D" id="3.40.50.300">
    <property type="entry name" value="P-loop containing nucleotide triphosphate hydrolases"/>
    <property type="match status" value="1"/>
</dbReference>
<name>A0A6M3IWY9_9ZZZZ</name>
<dbReference type="Gene3D" id="3.30.420.240">
    <property type="match status" value="1"/>
</dbReference>
<evidence type="ECO:0000313" key="2">
    <source>
        <dbReference type="EMBL" id="QJA81078.1"/>
    </source>
</evidence>
<gene>
    <name evidence="2" type="ORF">MM415A00595_0019</name>
    <name evidence="1" type="ORF">MM415B00994_0019</name>
</gene>
<dbReference type="InterPro" id="IPR027417">
    <property type="entry name" value="P-loop_NTPase"/>
</dbReference>
<reference evidence="1" key="1">
    <citation type="submission" date="2020-03" db="EMBL/GenBank/DDBJ databases">
        <title>The deep terrestrial virosphere.</title>
        <authorList>
            <person name="Holmfeldt K."/>
            <person name="Nilsson E."/>
            <person name="Simone D."/>
            <person name="Lopez-Fernandez M."/>
            <person name="Wu X."/>
            <person name="de Brujin I."/>
            <person name="Lundin D."/>
            <person name="Andersson A."/>
            <person name="Bertilsson S."/>
            <person name="Dopson M."/>
        </authorList>
    </citation>
    <scope>NUCLEOTIDE SEQUENCE</scope>
    <source>
        <strain evidence="2">MM415A00595</strain>
        <strain evidence="1">MM415B00994</strain>
    </source>
</reference>
<dbReference type="AlphaFoldDB" id="A0A6M3IWY9"/>
<organism evidence="1">
    <name type="scientific">viral metagenome</name>
    <dbReference type="NCBI Taxonomy" id="1070528"/>
    <lineage>
        <taxon>unclassified sequences</taxon>
        <taxon>metagenomes</taxon>
        <taxon>organismal metagenomes</taxon>
    </lineage>
</organism>
<sequence>MEEKTDAMILSAYKREEECSAEERRERILEKAKCLTSFWYFLDYVKIVDPPTASNPGGVILLKQWPHIIDMVKTFLSSTLIVIMKSRQIGASWIVAAYVLWFAISHKGSSIILFSKGEKESWELLSKCRRIWGQLPDFLQPALKPDSSEEMGFPDLLSSIKALAATETAGISFTASIVVCDEWEEHPYADGNYLSSKPTRDAGGQFIGIFTVNKLKPDTLSKAIFKGALEGINGYVAKFYPYWVRPGRDEAWYADTRRSIPERELATLTPDLYMEQNYPRSIEEALRTTQDVSAFDHKALDDMMSRTHNPVEVVKDGIDSLIVNIYKDYLIGDFFIAASDTAHGVGKDNSVTTVMNVVTGEIVADILNNRLSPEEFAMHSVRMLQIYQSPKWYIESNDLGGITISTAQRLHYSHLGYQDPKMNKIGFNTNGWASAGGLKGTRTDLFAHLIPAINNRQITIYNSAGLKQFYDIIRVVEKAGRIEAVKGRHDDYPIAVGICWLKKGEVSVTPMGNKPVESLTFANKILTSGRSRWMKLLEA</sequence>
<dbReference type="Pfam" id="PF03237">
    <property type="entry name" value="Terminase_6N"/>
    <property type="match status" value="1"/>
</dbReference>
<accession>A0A6M3IWY9</accession>
<dbReference type="EMBL" id="MT142446">
    <property type="protein sequence ID" value="QJA81078.1"/>
    <property type="molecule type" value="Genomic_DNA"/>
</dbReference>
<protein>
    <submittedName>
        <fullName evidence="1">Putative terminase</fullName>
    </submittedName>
</protein>
<evidence type="ECO:0000313" key="1">
    <source>
        <dbReference type="EMBL" id="QJA61162.1"/>
    </source>
</evidence>
<dbReference type="EMBL" id="MT141432">
    <property type="protein sequence ID" value="QJA61162.1"/>
    <property type="molecule type" value="Genomic_DNA"/>
</dbReference>